<protein>
    <submittedName>
        <fullName evidence="1">Uncharacterized protein</fullName>
    </submittedName>
</protein>
<name>A0ABU6UWF0_9FABA</name>
<feature type="non-terminal residue" evidence="1">
    <location>
        <position position="63"/>
    </location>
</feature>
<organism evidence="1 2">
    <name type="scientific">Stylosanthes scabra</name>
    <dbReference type="NCBI Taxonomy" id="79078"/>
    <lineage>
        <taxon>Eukaryota</taxon>
        <taxon>Viridiplantae</taxon>
        <taxon>Streptophyta</taxon>
        <taxon>Embryophyta</taxon>
        <taxon>Tracheophyta</taxon>
        <taxon>Spermatophyta</taxon>
        <taxon>Magnoliopsida</taxon>
        <taxon>eudicotyledons</taxon>
        <taxon>Gunneridae</taxon>
        <taxon>Pentapetalae</taxon>
        <taxon>rosids</taxon>
        <taxon>fabids</taxon>
        <taxon>Fabales</taxon>
        <taxon>Fabaceae</taxon>
        <taxon>Papilionoideae</taxon>
        <taxon>50 kb inversion clade</taxon>
        <taxon>dalbergioids sensu lato</taxon>
        <taxon>Dalbergieae</taxon>
        <taxon>Pterocarpus clade</taxon>
        <taxon>Stylosanthes</taxon>
    </lineage>
</organism>
<dbReference type="Proteomes" id="UP001341840">
    <property type="component" value="Unassembled WGS sequence"/>
</dbReference>
<accession>A0ABU6UWF0</accession>
<comment type="caution">
    <text evidence="1">The sequence shown here is derived from an EMBL/GenBank/DDBJ whole genome shotgun (WGS) entry which is preliminary data.</text>
</comment>
<proteinExistence type="predicted"/>
<evidence type="ECO:0000313" key="2">
    <source>
        <dbReference type="Proteomes" id="UP001341840"/>
    </source>
</evidence>
<evidence type="ECO:0000313" key="1">
    <source>
        <dbReference type="EMBL" id="MED6165179.1"/>
    </source>
</evidence>
<sequence length="63" mass="7432">MENKGQWCKELPNMAACLRRGLKWFIARKLKKQPSYSKMRKPRAAKLAANREFFSILQSISKF</sequence>
<gene>
    <name evidence="1" type="ORF">PIB30_097142</name>
</gene>
<dbReference type="EMBL" id="JASCZI010123190">
    <property type="protein sequence ID" value="MED6165179.1"/>
    <property type="molecule type" value="Genomic_DNA"/>
</dbReference>
<keyword evidence="2" id="KW-1185">Reference proteome</keyword>
<reference evidence="1 2" key="1">
    <citation type="journal article" date="2023" name="Plants (Basel)">
        <title>Bridging the Gap: Combining Genomics and Transcriptomics Approaches to Understand Stylosanthes scabra, an Orphan Legume from the Brazilian Caatinga.</title>
        <authorList>
            <person name="Ferreira-Neto J.R.C."/>
            <person name="da Silva M.D."/>
            <person name="Binneck E."/>
            <person name="de Melo N.F."/>
            <person name="da Silva R.H."/>
            <person name="de Melo A.L.T.M."/>
            <person name="Pandolfi V."/>
            <person name="Bustamante F.O."/>
            <person name="Brasileiro-Vidal A.C."/>
            <person name="Benko-Iseppon A.M."/>
        </authorList>
    </citation>
    <scope>NUCLEOTIDE SEQUENCE [LARGE SCALE GENOMIC DNA]</scope>
    <source>
        <tissue evidence="1">Leaves</tissue>
    </source>
</reference>